<dbReference type="Proteomes" id="UP000276133">
    <property type="component" value="Unassembled WGS sequence"/>
</dbReference>
<gene>
    <name evidence="1" type="ORF">BpHYR1_026508</name>
</gene>
<comment type="caution">
    <text evidence="1">The sequence shown here is derived from an EMBL/GenBank/DDBJ whole genome shotgun (WGS) entry which is preliminary data.</text>
</comment>
<protein>
    <submittedName>
        <fullName evidence="1">Uncharacterized protein</fullName>
    </submittedName>
</protein>
<sequence>MEAILRFKFKNAFVSLNCALNYLKHSKNSYDSYHFFLLISIRNKDSVKIFSQIVYSINNCGKY</sequence>
<dbReference type="EMBL" id="REGN01012321">
    <property type="protein sequence ID" value="RMZ95920.1"/>
    <property type="molecule type" value="Genomic_DNA"/>
</dbReference>
<evidence type="ECO:0000313" key="2">
    <source>
        <dbReference type="Proteomes" id="UP000276133"/>
    </source>
</evidence>
<proteinExistence type="predicted"/>
<keyword evidence="2" id="KW-1185">Reference proteome</keyword>
<reference evidence="1 2" key="1">
    <citation type="journal article" date="2018" name="Sci. Rep.">
        <title>Genomic signatures of local adaptation to the degree of environmental predictability in rotifers.</title>
        <authorList>
            <person name="Franch-Gras L."/>
            <person name="Hahn C."/>
            <person name="Garcia-Roger E.M."/>
            <person name="Carmona M.J."/>
            <person name="Serra M."/>
            <person name="Gomez A."/>
        </authorList>
    </citation>
    <scope>NUCLEOTIDE SEQUENCE [LARGE SCALE GENOMIC DNA]</scope>
    <source>
        <strain evidence="1">HYR1</strain>
    </source>
</reference>
<dbReference type="AlphaFoldDB" id="A0A3M7PAW7"/>
<accession>A0A3M7PAW7</accession>
<organism evidence="1 2">
    <name type="scientific">Brachionus plicatilis</name>
    <name type="common">Marine rotifer</name>
    <name type="synonym">Brachionus muelleri</name>
    <dbReference type="NCBI Taxonomy" id="10195"/>
    <lineage>
        <taxon>Eukaryota</taxon>
        <taxon>Metazoa</taxon>
        <taxon>Spiralia</taxon>
        <taxon>Gnathifera</taxon>
        <taxon>Rotifera</taxon>
        <taxon>Eurotatoria</taxon>
        <taxon>Monogononta</taxon>
        <taxon>Pseudotrocha</taxon>
        <taxon>Ploima</taxon>
        <taxon>Brachionidae</taxon>
        <taxon>Brachionus</taxon>
    </lineage>
</organism>
<name>A0A3M7PAW7_BRAPC</name>
<evidence type="ECO:0000313" key="1">
    <source>
        <dbReference type="EMBL" id="RMZ95920.1"/>
    </source>
</evidence>